<feature type="transmembrane region" description="Helical" evidence="11">
    <location>
        <begin position="1554"/>
        <end position="1576"/>
    </location>
</feature>
<evidence type="ECO:0000256" key="3">
    <source>
        <dbReference type="ARBA" id="ARBA00022448"/>
    </source>
</evidence>
<dbReference type="Gene3D" id="3.40.50.300">
    <property type="entry name" value="P-loop containing nucleotide triphosphate hydrolases"/>
    <property type="match status" value="2"/>
</dbReference>
<protein>
    <submittedName>
        <fullName evidence="13">Pleiotropic drug resistance 15</fullName>
    </submittedName>
</protein>
<dbReference type="InterPro" id="IPR013581">
    <property type="entry name" value="PDR_assoc"/>
</dbReference>
<organism evidence="13 14">
    <name type="scientific">Micractinium conductrix</name>
    <dbReference type="NCBI Taxonomy" id="554055"/>
    <lineage>
        <taxon>Eukaryota</taxon>
        <taxon>Viridiplantae</taxon>
        <taxon>Chlorophyta</taxon>
        <taxon>core chlorophytes</taxon>
        <taxon>Trebouxiophyceae</taxon>
        <taxon>Chlorellales</taxon>
        <taxon>Chlorellaceae</taxon>
        <taxon>Chlorella clade</taxon>
        <taxon>Micractinium</taxon>
    </lineage>
</organism>
<name>A0A2P6V250_9CHLO</name>
<dbReference type="SUPFAM" id="SSF52540">
    <property type="entry name" value="P-loop containing nucleoside triphosphate hydrolases"/>
    <property type="match status" value="2"/>
</dbReference>
<evidence type="ECO:0000256" key="9">
    <source>
        <dbReference type="ARBA" id="ARBA00023136"/>
    </source>
</evidence>
<dbReference type="GO" id="GO:0071944">
    <property type="term" value="C:cell periphery"/>
    <property type="evidence" value="ECO:0007669"/>
    <property type="project" value="UniProtKB-ARBA"/>
</dbReference>
<feature type="region of interest" description="Disordered" evidence="10">
    <location>
        <begin position="863"/>
        <end position="890"/>
    </location>
</feature>
<proteinExistence type="inferred from homology"/>
<comment type="subcellular location">
    <subcellularLocation>
        <location evidence="1">Membrane</location>
        <topology evidence="1">Multi-pass membrane protein</topology>
    </subcellularLocation>
</comment>
<feature type="transmembrane region" description="Helical" evidence="11">
    <location>
        <begin position="1336"/>
        <end position="1363"/>
    </location>
</feature>
<feature type="compositionally biased region" description="Low complexity" evidence="10">
    <location>
        <begin position="748"/>
        <end position="759"/>
    </location>
</feature>
<keyword evidence="4 11" id="KW-0812">Transmembrane</keyword>
<dbReference type="FunFam" id="3.40.50.300:FF:000179">
    <property type="entry name" value="ABC transporter G family member 34"/>
    <property type="match status" value="1"/>
</dbReference>
<dbReference type="CDD" id="cd03232">
    <property type="entry name" value="ABCG_PDR_domain2"/>
    <property type="match status" value="1"/>
</dbReference>
<keyword evidence="7" id="KW-0067">ATP-binding</keyword>
<dbReference type="Pfam" id="PF01061">
    <property type="entry name" value="ABC2_membrane"/>
    <property type="match status" value="2"/>
</dbReference>
<dbReference type="PANTHER" id="PTHR19241">
    <property type="entry name" value="ATP-BINDING CASSETTE TRANSPORTER"/>
    <property type="match status" value="1"/>
</dbReference>
<dbReference type="InterPro" id="IPR003593">
    <property type="entry name" value="AAA+_ATPase"/>
</dbReference>
<keyword evidence="9 11" id="KW-0472">Membrane</keyword>
<gene>
    <name evidence="13" type="ORF">C2E20_8217</name>
</gene>
<evidence type="ECO:0000313" key="14">
    <source>
        <dbReference type="Proteomes" id="UP000239649"/>
    </source>
</evidence>
<feature type="domain" description="ABC transporter" evidence="12">
    <location>
        <begin position="61"/>
        <end position="330"/>
    </location>
</feature>
<dbReference type="SMART" id="SM00382">
    <property type="entry name" value="AAA"/>
    <property type="match status" value="1"/>
</dbReference>
<evidence type="ECO:0000259" key="12">
    <source>
        <dbReference type="PROSITE" id="PS50893"/>
    </source>
</evidence>
<evidence type="ECO:0000256" key="4">
    <source>
        <dbReference type="ARBA" id="ARBA00022692"/>
    </source>
</evidence>
<accession>A0A2P6V250</accession>
<dbReference type="GO" id="GO:0016020">
    <property type="term" value="C:membrane"/>
    <property type="evidence" value="ECO:0007669"/>
    <property type="project" value="UniProtKB-SubCell"/>
</dbReference>
<comment type="caution">
    <text evidence="13">The sequence shown here is derived from an EMBL/GenBank/DDBJ whole genome shotgun (WGS) entry which is preliminary data.</text>
</comment>
<evidence type="ECO:0000256" key="6">
    <source>
        <dbReference type="ARBA" id="ARBA00022741"/>
    </source>
</evidence>
<evidence type="ECO:0000256" key="11">
    <source>
        <dbReference type="SAM" id="Phobius"/>
    </source>
</evidence>
<dbReference type="InterPro" id="IPR027417">
    <property type="entry name" value="P-loop_NTPase"/>
</dbReference>
<evidence type="ECO:0000256" key="2">
    <source>
        <dbReference type="ARBA" id="ARBA00006012"/>
    </source>
</evidence>
<evidence type="ECO:0000256" key="7">
    <source>
        <dbReference type="ARBA" id="ARBA00022840"/>
    </source>
</evidence>
<feature type="transmembrane region" description="Helical" evidence="11">
    <location>
        <begin position="513"/>
        <end position="530"/>
    </location>
</feature>
<dbReference type="STRING" id="554055.A0A2P6V250"/>
<feature type="transmembrane region" description="Helical" evidence="11">
    <location>
        <begin position="1477"/>
        <end position="1496"/>
    </location>
</feature>
<dbReference type="InterPro" id="IPR043926">
    <property type="entry name" value="ABCG_dom"/>
</dbReference>
<dbReference type="InterPro" id="IPR003439">
    <property type="entry name" value="ABC_transporter-like_ATP-bd"/>
</dbReference>
<dbReference type="Pfam" id="PF08370">
    <property type="entry name" value="PDR_assoc"/>
    <property type="match status" value="1"/>
</dbReference>
<keyword evidence="5" id="KW-0677">Repeat</keyword>
<feature type="transmembrane region" description="Helical" evidence="11">
    <location>
        <begin position="584"/>
        <end position="604"/>
    </location>
</feature>
<feature type="transmembrane region" description="Helical" evidence="11">
    <location>
        <begin position="1306"/>
        <end position="1324"/>
    </location>
</feature>
<feature type="transmembrane region" description="Helical" evidence="11">
    <location>
        <begin position="427"/>
        <end position="449"/>
    </location>
</feature>
<dbReference type="InterPro" id="IPR013525">
    <property type="entry name" value="ABC2_TM"/>
</dbReference>
<dbReference type="Pfam" id="PF19055">
    <property type="entry name" value="ABC2_membrane_7"/>
    <property type="match status" value="1"/>
</dbReference>
<keyword evidence="3" id="KW-0813">Transport</keyword>
<keyword evidence="6" id="KW-0547">Nucleotide-binding</keyword>
<dbReference type="Pfam" id="PF00005">
    <property type="entry name" value="ABC_tran"/>
    <property type="match status" value="1"/>
</dbReference>
<dbReference type="GO" id="GO:0016887">
    <property type="term" value="F:ATP hydrolysis activity"/>
    <property type="evidence" value="ECO:0007669"/>
    <property type="project" value="InterPro"/>
</dbReference>
<feature type="transmembrane region" description="Helical" evidence="11">
    <location>
        <begin position="1383"/>
        <end position="1407"/>
    </location>
</feature>
<sequence>MSINMAIGGGALAGGGVQVVDLHTMDRPTQRKLMERVLPSGEGDNLPLLQRVAARVERVGLQQPHLEVRYRDLSVLSRMVVADRALPTLRKVVKQKTETLAGANRKQTSLKVRAQELTYNGRLLKDFVVERTAAYVSQTDLHYGELTVHETFEFSARCQSTGYKRDLVREVEEREQQAGIVPDPEVAAYMTATSHARRHHNLIVEVIVKLLGLDVCADTVVGTPMLRGISGGQKKRVTSGEMLVGPIRALFADEISTGLDSNTTYQIMRALRNFTHVMKIACVVGLLQPQPEAFELFDDCILLSNGKVCYHGPVEAVLPFFEGLGFACPPRRGIADFLQEVTTPSDQYKYWDGQRTGRPWRFQSAAAIQTSFKKSPQWAALAATLAQPFDASQASPAALTTTKYGQRRRELLRANFWRTLVLQRRNIIFAVIRTSQVTLMAFVVSTVFWREDKQSVESGNLFFGVLFFDTDPPRPVLPAAADSVLYMLLGAISEQHLLVDRLGVFFKQRDMRFYPGWCFAIPTFIMRVPWSLLEATIWSALVYWIVGFSPTVRFLMFWGSLFLINIWSVGLFQLIAAVCRDDTIATSVGSLFLLLFINLTGFVLNKSDIPPWWIWAYWANPFAWVTRALAINEFTAGQWMKPDPSNPSTTLPLGIEVLVFRGFPTEYWWCWASIGFILATLAVIIGLFVAAMTFLGAPKQRRVITPEALQEFELSRVESVTLQTSLDQDAAERGAAAWPAFDSAGAPPAPLTAATAGSTVPPSSLAGGTTPRLSPGSEGAAGARGSGEAQLPPTAAASAATHPALPSGNGIAHQGPLQGPLAAGLTGDAGTAGFSAAAHPVSGPLAMGAASVAGAAGTAGPYPPPAVAADGDGMSRPPGEPGPRGVLGEPDRSAFAAAYGAGLPIGRTDSASTEPRSPRRAFLERASQRISQASQRASQYAARTALPFATAALSFRNVEYSVPLPPDADRERADVPGDGPHAGQLRLLKGIDGVFRPGVLTALMGASGAGKSTLMDVLAGRKTAGVITGDVRLQGHPVEQRAFSRIMGYVEQTDIHLAQATVVEALAFSARLRLPTTVDAATRRSFVEEILALVELSRLRHAYVGVPGVSGLSVEQRKRLTLAVELVANPSIVFMDEPTSGLDARAAGVVMDAVRATVDTGRTVACTIHQPSVDIFEAFDELLLLKPGGAVIYFGPMGDGSQRLIDYFQGIEGVRPIRQHDNPANWMLEVTNPGAEEAMGIDFAAVYSSSGLAKEMSMLVAQHQEPRAGTEPPNLSALSVPGFGAQFGANLRRNFTTYNRAPEYNLTRAAITILVGFAFGTMFWRLGDNRQSVAGVLNIMGVLFSSTLFVGISNCLSIQHLAYAQRSVYYREHAAGMYKSLPFGLAQLVVEAPYLVVQAMVYSNIVYWMVWFARDAGSFFWFFFMFLLTLTYFTFLGIAAVNLTPSVPLANILSSLQFGFYNLLSGFLIPIPQIPGYWVWVAWINPVMWSIYGLVITQLGPFGNESITDLEGNTKSIPQFLSDRFQARGHRQEGRAAGPAGAPGPYETYMTGPIVAILCAYIASFGLLAVTALRFLNYQKR</sequence>
<reference evidence="13 14" key="1">
    <citation type="journal article" date="2018" name="Plant J.">
        <title>Genome sequences of Chlorella sorokiniana UTEX 1602 and Micractinium conductrix SAG 241.80: implications to maltose excretion by a green alga.</title>
        <authorList>
            <person name="Arriola M.B."/>
            <person name="Velmurugan N."/>
            <person name="Zhang Y."/>
            <person name="Plunkett M.H."/>
            <person name="Hondzo H."/>
            <person name="Barney B.M."/>
        </authorList>
    </citation>
    <scope>NUCLEOTIDE SEQUENCE [LARGE SCALE GENOMIC DNA]</scope>
    <source>
        <strain evidence="13 14">SAG 241.80</strain>
    </source>
</reference>
<feature type="compositionally biased region" description="Low complexity" evidence="10">
    <location>
        <begin position="776"/>
        <end position="807"/>
    </location>
</feature>
<feature type="transmembrane region" description="Helical" evidence="11">
    <location>
        <begin position="1449"/>
        <end position="1470"/>
    </location>
</feature>
<dbReference type="GO" id="GO:0140359">
    <property type="term" value="F:ABC-type transporter activity"/>
    <property type="evidence" value="ECO:0007669"/>
    <property type="project" value="InterPro"/>
</dbReference>
<dbReference type="EMBL" id="LHPF02000041">
    <property type="protein sequence ID" value="PSC68161.1"/>
    <property type="molecule type" value="Genomic_DNA"/>
</dbReference>
<dbReference type="PROSITE" id="PS50893">
    <property type="entry name" value="ABC_TRANSPORTER_2"/>
    <property type="match status" value="2"/>
</dbReference>
<comment type="similarity">
    <text evidence="2">Belongs to the ABC transporter superfamily. ABCG family. PDR (TC 3.A.1.205) subfamily.</text>
</comment>
<dbReference type="OrthoDB" id="66620at2759"/>
<evidence type="ECO:0000313" key="13">
    <source>
        <dbReference type="EMBL" id="PSC68161.1"/>
    </source>
</evidence>
<evidence type="ECO:0000256" key="10">
    <source>
        <dbReference type="SAM" id="MobiDB-lite"/>
    </source>
</evidence>
<feature type="transmembrane region" description="Helical" evidence="11">
    <location>
        <begin position="1419"/>
        <end position="1443"/>
    </location>
</feature>
<feature type="region of interest" description="Disordered" evidence="10">
    <location>
        <begin position="748"/>
        <end position="816"/>
    </location>
</feature>
<feature type="transmembrane region" description="Helical" evidence="11">
    <location>
        <begin position="668"/>
        <end position="695"/>
    </location>
</feature>
<keyword evidence="14" id="KW-1185">Reference proteome</keyword>
<evidence type="ECO:0000256" key="1">
    <source>
        <dbReference type="ARBA" id="ARBA00004141"/>
    </source>
</evidence>
<feature type="domain" description="ABC transporter" evidence="12">
    <location>
        <begin position="953"/>
        <end position="1213"/>
    </location>
</feature>
<evidence type="ECO:0000256" key="8">
    <source>
        <dbReference type="ARBA" id="ARBA00022989"/>
    </source>
</evidence>
<dbReference type="FunFam" id="3.40.50.300:FF:000059">
    <property type="entry name" value="ABC transporter G family member 40"/>
    <property type="match status" value="1"/>
</dbReference>
<feature type="transmembrane region" description="Helical" evidence="11">
    <location>
        <begin position="562"/>
        <end position="578"/>
    </location>
</feature>
<dbReference type="InterPro" id="IPR034003">
    <property type="entry name" value="ABCG_PDR_2"/>
</dbReference>
<dbReference type="Proteomes" id="UP000239649">
    <property type="component" value="Unassembled WGS sequence"/>
</dbReference>
<keyword evidence="8 11" id="KW-1133">Transmembrane helix</keyword>
<evidence type="ECO:0000256" key="5">
    <source>
        <dbReference type="ARBA" id="ARBA00022737"/>
    </source>
</evidence>
<dbReference type="GO" id="GO:0005524">
    <property type="term" value="F:ATP binding"/>
    <property type="evidence" value="ECO:0007669"/>
    <property type="project" value="UniProtKB-KW"/>
</dbReference>